<evidence type="ECO:0000313" key="1">
    <source>
        <dbReference type="EMBL" id="SNR89136.1"/>
    </source>
</evidence>
<dbReference type="Proteomes" id="UP000198427">
    <property type="component" value="Unassembled WGS sequence"/>
</dbReference>
<dbReference type="EMBL" id="FZNZ01000017">
    <property type="protein sequence ID" value="SNR89136.1"/>
    <property type="molecule type" value="Genomic_DNA"/>
</dbReference>
<dbReference type="AlphaFoldDB" id="A0AA94IUI2"/>
<accession>A0AA94IUI2</accession>
<evidence type="ECO:0000313" key="2">
    <source>
        <dbReference type="Proteomes" id="UP000198427"/>
    </source>
</evidence>
<name>A0AA94IUI2_9BACT</name>
<organism evidence="1 2">
    <name type="scientific">Prevotella jejuni</name>
    <dbReference type="NCBI Taxonomy" id="1177574"/>
    <lineage>
        <taxon>Bacteria</taxon>
        <taxon>Pseudomonadati</taxon>
        <taxon>Bacteroidota</taxon>
        <taxon>Bacteroidia</taxon>
        <taxon>Bacteroidales</taxon>
        <taxon>Prevotellaceae</taxon>
        <taxon>Prevotella</taxon>
    </lineage>
</organism>
<reference evidence="1 2" key="1">
    <citation type="submission" date="2017-06" db="EMBL/GenBank/DDBJ databases">
        <authorList>
            <person name="Varghese N."/>
            <person name="Submissions S."/>
        </authorList>
    </citation>
    <scope>NUCLEOTIDE SEQUENCE [LARGE SCALE GENOMIC DNA]</scope>
    <source>
        <strain evidence="1 2">DSM 26989</strain>
    </source>
</reference>
<sequence length="32" mass="3945">MFVKCEHINDFVMIYKILEYKNTHSNGVFLFY</sequence>
<protein>
    <submittedName>
        <fullName evidence="1">Uncharacterized protein</fullName>
    </submittedName>
</protein>
<comment type="caution">
    <text evidence="1">The sequence shown here is derived from an EMBL/GenBank/DDBJ whole genome shotgun (WGS) entry which is preliminary data.</text>
</comment>
<gene>
    <name evidence="1" type="ORF">SAMN06265364_11753</name>
</gene>
<keyword evidence="2" id="KW-1185">Reference proteome</keyword>
<proteinExistence type="predicted"/>